<gene>
    <name evidence="1" type="ORF">SAMN05444279_10586</name>
</gene>
<reference evidence="1 2" key="1">
    <citation type="submission" date="2016-11" db="EMBL/GenBank/DDBJ databases">
        <authorList>
            <person name="Varghese N."/>
            <person name="Submissions S."/>
        </authorList>
    </citation>
    <scope>NUCLEOTIDE SEQUENCE [LARGE SCALE GENOMIC DNA]</scope>
    <source>
        <strain evidence="1 2">DSM 29341</strain>
    </source>
</reference>
<dbReference type="EMBL" id="FQVK01000005">
    <property type="protein sequence ID" value="SHE62725.1"/>
    <property type="molecule type" value="Genomic_DNA"/>
</dbReference>
<evidence type="ECO:0000313" key="2">
    <source>
        <dbReference type="Proteomes" id="UP000325134"/>
    </source>
</evidence>
<evidence type="ECO:0000313" key="1">
    <source>
        <dbReference type="EMBL" id="SHE62725.1"/>
    </source>
</evidence>
<organism evidence="1 2">
    <name type="scientific">Ruegeria intermedia</name>
    <dbReference type="NCBI Taxonomy" id="996115"/>
    <lineage>
        <taxon>Bacteria</taxon>
        <taxon>Pseudomonadati</taxon>
        <taxon>Pseudomonadota</taxon>
        <taxon>Alphaproteobacteria</taxon>
        <taxon>Rhodobacterales</taxon>
        <taxon>Roseobacteraceae</taxon>
        <taxon>Ruegeria</taxon>
    </lineage>
</organism>
<sequence>MKTSLQFFKDMGVCDGAYAVLERVFAQAGVTEFDYAQGYQLMLGMMDQLEVEATQSGEPGHDTAEGWLQWCYDLRTRPEAIMYFGDHIEEDVFRTADGQVHETWEAAQEHDWRRYAALREDHAAARVINGVRFGEGGAETWEVVDPAHDDLAGFDAFVWHDSTTGLNHRTDSAAEAVAFNAAQAKTLEAIDVAERAARIECRITDESGAFRAWVVAENE</sequence>
<dbReference type="AlphaFoldDB" id="A0A1M4V191"/>
<dbReference type="RefSeq" id="WP_149775014.1">
    <property type="nucleotide sequence ID" value="NZ_FQVK01000005.1"/>
</dbReference>
<dbReference type="Proteomes" id="UP000325134">
    <property type="component" value="Unassembled WGS sequence"/>
</dbReference>
<keyword evidence="2" id="KW-1185">Reference proteome</keyword>
<name>A0A1M4V191_9RHOB</name>
<protein>
    <submittedName>
        <fullName evidence="1">Uncharacterized protein</fullName>
    </submittedName>
</protein>
<dbReference type="OrthoDB" id="7839608at2"/>
<accession>A0A1M4V191</accession>
<proteinExistence type="predicted"/>